<keyword evidence="12 17" id="KW-0496">Mitochondrion</keyword>
<dbReference type="InterPro" id="IPR000573">
    <property type="entry name" value="AconitaseA/IPMdHydase_ssu_swvl"/>
</dbReference>
<comment type="catalytic activity">
    <reaction evidence="15 17">
        <text>(2R,3S)-homoisocitrate = cis-homoaconitate + H2O</text>
        <dbReference type="Rhea" id="RHEA:15485"/>
        <dbReference type="ChEBI" id="CHEBI:15377"/>
        <dbReference type="ChEBI" id="CHEBI:15404"/>
        <dbReference type="ChEBI" id="CHEBI:58174"/>
        <dbReference type="EC" id="4.2.1.36"/>
    </reaction>
</comment>
<proteinExistence type="inferred from homology"/>
<dbReference type="InterPro" id="IPR001030">
    <property type="entry name" value="Acoase/IPM_deHydtase_lsu_aba"/>
</dbReference>
<evidence type="ECO:0000259" key="19">
    <source>
        <dbReference type="Pfam" id="PF00330"/>
    </source>
</evidence>
<feature type="domain" description="Aconitase/3-isopropylmalate dehydratase large subunit alpha/beta/alpha" evidence="19">
    <location>
        <begin position="86"/>
        <end position="543"/>
    </location>
</feature>
<dbReference type="InterPro" id="IPR039386">
    <property type="entry name" value="Homoaconitase_swivel"/>
</dbReference>
<dbReference type="Pfam" id="PF00694">
    <property type="entry name" value="Aconitase_C"/>
    <property type="match status" value="1"/>
</dbReference>
<dbReference type="GO" id="GO:0019878">
    <property type="term" value="P:lysine biosynthetic process via aminoadipic acid"/>
    <property type="evidence" value="ECO:0007669"/>
    <property type="project" value="UniProtKB-UniRule"/>
</dbReference>
<gene>
    <name evidence="21" type="ORF">EI97DRAFT_422733</name>
</gene>
<evidence type="ECO:0000256" key="15">
    <source>
        <dbReference type="ARBA" id="ARBA00029338"/>
    </source>
</evidence>
<dbReference type="InterPro" id="IPR015928">
    <property type="entry name" value="Aconitase/3IPM_dehydase_swvl"/>
</dbReference>
<protein>
    <recommendedName>
        <fullName evidence="6 17">Homoaconitase, mitochondrial</fullName>
        <ecNumber evidence="5 17">4.2.1.36</ecNumber>
    </recommendedName>
    <alternativeName>
        <fullName evidence="16 17">Homoaconitate hydratase</fullName>
    </alternativeName>
</protein>
<dbReference type="AlphaFoldDB" id="A0A6A6JE08"/>
<feature type="region of interest" description="Disordered" evidence="18">
    <location>
        <begin position="591"/>
        <end position="616"/>
    </location>
</feature>
<keyword evidence="14 17" id="KW-0456">Lyase</keyword>
<comment type="subcellular location">
    <subcellularLocation>
        <location evidence="2 17">Mitochondrion</location>
    </subcellularLocation>
</comment>
<comment type="similarity">
    <text evidence="4 17">Belongs to the aconitase/IPM isomerase family.</text>
</comment>
<comment type="function">
    <text evidence="1 17">Catalyzes the reversible hydration of cis-homoaconitate to (2R,3S)-homoisocitrate, a step in the alpha-aminoadipate pathway for lysine biosynthesis.</text>
</comment>
<evidence type="ECO:0000256" key="10">
    <source>
        <dbReference type="ARBA" id="ARBA00023004"/>
    </source>
</evidence>
<comment type="cofactor">
    <cofactor evidence="17">
        <name>[4Fe-4S] cluster</name>
        <dbReference type="ChEBI" id="CHEBI:49883"/>
    </cofactor>
    <text evidence="17">Binds 1 [4Fe-4S] cluster per subunit.</text>
</comment>
<dbReference type="PROSITE" id="PS00450">
    <property type="entry name" value="ACONITASE_1"/>
    <property type="match status" value="1"/>
</dbReference>
<evidence type="ECO:0000256" key="14">
    <source>
        <dbReference type="ARBA" id="ARBA00023239"/>
    </source>
</evidence>
<dbReference type="EC" id="4.2.1.36" evidence="5 17"/>
<evidence type="ECO:0000256" key="12">
    <source>
        <dbReference type="ARBA" id="ARBA00023128"/>
    </source>
</evidence>
<dbReference type="OrthoDB" id="10262323at2759"/>
<dbReference type="PANTHER" id="PTHR43822">
    <property type="entry name" value="HOMOACONITASE, MITOCHONDRIAL-RELATED"/>
    <property type="match status" value="1"/>
</dbReference>
<sequence length="815" mass="87446">MAMSLRAARLLGRRQILAPLSRPLCASAQFPRSSAVHRAFSTSTPWRKEAAAAADVFPSMKEGPAANFLSALQQKSAKTPQTLTEKIVQRYAVGVPEGKVLRSGDYVTLQPHKCMTHDNSWPVALKFMSIGATKINDPSQIVMTLDHDVQNKSEKNLKKYNQIEEFAKSQGVVFYPAGRGIGHQIMVEEGYAWPGTLAVASDSHSNMYGGIGCLGTPVVRTDAASIWATGKTWWQIPPVAKVNLRGTLPKGVTGKDVIVALAGLFNKDEVLNHAIEFTGSDETLRSISVDDRLAIANMTTEWGALTGLFPIDSVLHGWLRMKATDAAMFGGKSDYKDLHEKQFLHKRIDELFVDTGISGRQTGPIFQPALSADKGAVYAKELFLDLSTLSPYVSGPNSVKVATPLPELESQDIKINKAYLVSCTNSRASDIAAAAKVFKDAAAANGGKIPQIADNVKFYIAAASIPEQRVAEEQGDWQTLLDAGAQPLPSGCGPCIGLGTGLLEPGEVGISASNRNFKGRMGSPDAKAYLASPEVVAASALSGKISGPGWYEAPANYAGVRRGEGDGIPEEDRMMTIEGLLEKVISQAESMIESAEKESSSTPQSANPSNTDSETLTEVLPGFPEKISGEIVFCDADNINTDGIYPGKYTYQDDVSRDKMAEVCMENYDPSFGSVAKAGDILVSGFNFGCGSSREQAATAILAKGIPLVVAGSFGNIFSRNSINNALMGVEVPKLAKRLREVFAPTPAQAKQLTRRTGWTLEWDVRRSTVSVQEGPDGEKWSVKVGELPPNVQEIIALGGLESWVKKEIGKGKTL</sequence>
<dbReference type="UniPathway" id="UPA00033">
    <property type="reaction ID" value="UER01027"/>
</dbReference>
<dbReference type="PROSITE" id="PS01244">
    <property type="entry name" value="ACONITASE_2"/>
    <property type="match status" value="1"/>
</dbReference>
<dbReference type="Gene3D" id="3.30.499.10">
    <property type="entry name" value="Aconitase, domain 3"/>
    <property type="match status" value="2"/>
</dbReference>
<dbReference type="GO" id="GO:0004409">
    <property type="term" value="F:homoaconitate hydratase activity"/>
    <property type="evidence" value="ECO:0007669"/>
    <property type="project" value="UniProtKB-UniRule"/>
</dbReference>
<dbReference type="InterPro" id="IPR050067">
    <property type="entry name" value="IPM_dehydratase_rel_enz"/>
</dbReference>
<dbReference type="GO" id="GO:0005739">
    <property type="term" value="C:mitochondrion"/>
    <property type="evidence" value="ECO:0007669"/>
    <property type="project" value="UniProtKB-SubCell"/>
</dbReference>
<dbReference type="NCBIfam" id="TIGR00139">
    <property type="entry name" value="h_aconitase"/>
    <property type="match status" value="1"/>
</dbReference>
<dbReference type="GO" id="GO:0051539">
    <property type="term" value="F:4 iron, 4 sulfur cluster binding"/>
    <property type="evidence" value="ECO:0007669"/>
    <property type="project" value="UniProtKB-UniRule"/>
</dbReference>
<dbReference type="GO" id="GO:0046872">
    <property type="term" value="F:metal ion binding"/>
    <property type="evidence" value="ECO:0007669"/>
    <property type="project" value="UniProtKB-UniRule"/>
</dbReference>
<evidence type="ECO:0000256" key="3">
    <source>
        <dbReference type="ARBA" id="ARBA00005106"/>
    </source>
</evidence>
<evidence type="ECO:0000256" key="1">
    <source>
        <dbReference type="ARBA" id="ARBA00003422"/>
    </source>
</evidence>
<dbReference type="FunFam" id="3.30.499.10:FF:000013">
    <property type="entry name" value="Homoaconitase, mitochondrial"/>
    <property type="match status" value="1"/>
</dbReference>
<reference evidence="21" key="1">
    <citation type="journal article" date="2020" name="Stud. Mycol.">
        <title>101 Dothideomycetes genomes: a test case for predicting lifestyles and emergence of pathogens.</title>
        <authorList>
            <person name="Haridas S."/>
            <person name="Albert R."/>
            <person name="Binder M."/>
            <person name="Bloem J."/>
            <person name="Labutti K."/>
            <person name="Salamov A."/>
            <person name="Andreopoulos B."/>
            <person name="Baker S."/>
            <person name="Barry K."/>
            <person name="Bills G."/>
            <person name="Bluhm B."/>
            <person name="Cannon C."/>
            <person name="Castanera R."/>
            <person name="Culley D."/>
            <person name="Daum C."/>
            <person name="Ezra D."/>
            <person name="Gonzalez J."/>
            <person name="Henrissat B."/>
            <person name="Kuo A."/>
            <person name="Liang C."/>
            <person name="Lipzen A."/>
            <person name="Lutzoni F."/>
            <person name="Magnuson J."/>
            <person name="Mondo S."/>
            <person name="Nolan M."/>
            <person name="Ohm R."/>
            <person name="Pangilinan J."/>
            <person name="Park H.-J."/>
            <person name="Ramirez L."/>
            <person name="Alfaro M."/>
            <person name="Sun H."/>
            <person name="Tritt A."/>
            <person name="Yoshinaga Y."/>
            <person name="Zwiers L.-H."/>
            <person name="Turgeon B."/>
            <person name="Goodwin S."/>
            <person name="Spatafora J."/>
            <person name="Crous P."/>
            <person name="Grigoriev I."/>
        </authorList>
    </citation>
    <scope>NUCLEOTIDE SEQUENCE</scope>
    <source>
        <strain evidence="21">CBS 379.55</strain>
    </source>
</reference>
<dbReference type="InterPro" id="IPR015931">
    <property type="entry name" value="Acnase/IPM_dHydase_lsu_aba_1/3"/>
</dbReference>
<evidence type="ECO:0000256" key="5">
    <source>
        <dbReference type="ARBA" id="ARBA00012022"/>
    </source>
</evidence>
<evidence type="ECO:0000256" key="11">
    <source>
        <dbReference type="ARBA" id="ARBA00023014"/>
    </source>
</evidence>
<dbReference type="PANTHER" id="PTHR43822:SF2">
    <property type="entry name" value="HOMOACONITASE, MITOCHONDRIAL"/>
    <property type="match status" value="1"/>
</dbReference>
<name>A0A6A6JE08_WESOR</name>
<dbReference type="CDD" id="cd01674">
    <property type="entry name" value="Homoaconitase_Swivel"/>
    <property type="match status" value="1"/>
</dbReference>
<evidence type="ECO:0000256" key="6">
    <source>
        <dbReference type="ARBA" id="ARBA00021560"/>
    </source>
</evidence>
<keyword evidence="11 17" id="KW-0411">Iron-sulfur</keyword>
<dbReference type="Proteomes" id="UP000800097">
    <property type="component" value="Unassembled WGS sequence"/>
</dbReference>
<evidence type="ECO:0000256" key="8">
    <source>
        <dbReference type="ARBA" id="ARBA00022723"/>
    </source>
</evidence>
<evidence type="ECO:0000313" key="22">
    <source>
        <dbReference type="Proteomes" id="UP000800097"/>
    </source>
</evidence>
<keyword evidence="22" id="KW-1185">Reference proteome</keyword>
<dbReference type="GeneID" id="54550271"/>
<feature type="domain" description="Aconitase A/isopropylmalate dehydratase small subunit swivel" evidence="20">
    <location>
        <begin position="609"/>
        <end position="733"/>
    </location>
</feature>
<accession>A0A6A6JE08</accession>
<evidence type="ECO:0000313" key="21">
    <source>
        <dbReference type="EMBL" id="KAF2274238.1"/>
    </source>
</evidence>
<dbReference type="EMBL" id="ML986504">
    <property type="protein sequence ID" value="KAF2274238.1"/>
    <property type="molecule type" value="Genomic_DNA"/>
</dbReference>
<comment type="pathway">
    <text evidence="3 17">Amino-acid biosynthesis; L-lysine biosynthesis via AAA pathway; L-alpha-aminoadipate from 2-oxoglutarate: step 3/5.</text>
</comment>
<keyword evidence="10 17" id="KW-0408">Iron</keyword>
<evidence type="ECO:0000256" key="18">
    <source>
        <dbReference type="SAM" id="MobiDB-lite"/>
    </source>
</evidence>
<evidence type="ECO:0000256" key="16">
    <source>
        <dbReference type="ARBA" id="ARBA00032706"/>
    </source>
</evidence>
<keyword evidence="8 17" id="KW-0479">Metal-binding</keyword>
<dbReference type="Gene3D" id="3.20.19.10">
    <property type="entry name" value="Aconitase, domain 4"/>
    <property type="match status" value="1"/>
</dbReference>
<dbReference type="SUPFAM" id="SSF52016">
    <property type="entry name" value="LeuD/IlvD-like"/>
    <property type="match status" value="1"/>
</dbReference>
<organism evidence="21 22">
    <name type="scientific">Westerdykella ornata</name>
    <dbReference type="NCBI Taxonomy" id="318751"/>
    <lineage>
        <taxon>Eukaryota</taxon>
        <taxon>Fungi</taxon>
        <taxon>Dikarya</taxon>
        <taxon>Ascomycota</taxon>
        <taxon>Pezizomycotina</taxon>
        <taxon>Dothideomycetes</taxon>
        <taxon>Pleosporomycetidae</taxon>
        <taxon>Pleosporales</taxon>
        <taxon>Sporormiaceae</taxon>
        <taxon>Westerdykella</taxon>
    </lineage>
</organism>
<evidence type="ECO:0000256" key="13">
    <source>
        <dbReference type="ARBA" id="ARBA00023154"/>
    </source>
</evidence>
<evidence type="ECO:0000256" key="4">
    <source>
        <dbReference type="ARBA" id="ARBA00007185"/>
    </source>
</evidence>
<dbReference type="InterPro" id="IPR018136">
    <property type="entry name" value="Aconitase_4Fe-4S_BS"/>
</dbReference>
<keyword evidence="7 17" id="KW-0028">Amino-acid biosynthesis</keyword>
<evidence type="ECO:0000256" key="17">
    <source>
        <dbReference type="RuleBase" id="RU362038"/>
    </source>
</evidence>
<evidence type="ECO:0000256" key="2">
    <source>
        <dbReference type="ARBA" id="ARBA00004173"/>
    </source>
</evidence>
<dbReference type="SUPFAM" id="SSF53732">
    <property type="entry name" value="Aconitase iron-sulfur domain"/>
    <property type="match status" value="1"/>
</dbReference>
<dbReference type="PRINTS" id="PR00415">
    <property type="entry name" value="ACONITASE"/>
</dbReference>
<dbReference type="InterPro" id="IPR004418">
    <property type="entry name" value="Homoaconitase_mito"/>
</dbReference>
<dbReference type="InterPro" id="IPR036008">
    <property type="entry name" value="Aconitase_4Fe-4S_dom"/>
</dbReference>
<dbReference type="Pfam" id="PF00330">
    <property type="entry name" value="Aconitase"/>
    <property type="match status" value="1"/>
</dbReference>
<evidence type="ECO:0000256" key="9">
    <source>
        <dbReference type="ARBA" id="ARBA00022946"/>
    </source>
</evidence>
<evidence type="ECO:0000259" key="20">
    <source>
        <dbReference type="Pfam" id="PF00694"/>
    </source>
</evidence>
<feature type="compositionally biased region" description="Polar residues" evidence="18">
    <location>
        <begin position="600"/>
        <end position="616"/>
    </location>
</feature>
<keyword evidence="9 17" id="KW-0809">Transit peptide</keyword>
<dbReference type="RefSeq" id="XP_033651777.1">
    <property type="nucleotide sequence ID" value="XM_033797096.1"/>
</dbReference>
<evidence type="ECO:0000256" key="7">
    <source>
        <dbReference type="ARBA" id="ARBA00022605"/>
    </source>
</evidence>
<keyword evidence="13 17" id="KW-0457">Lysine biosynthesis</keyword>